<dbReference type="GeneID" id="20803548"/>
<dbReference type="RefSeq" id="XP_009823120.1">
    <property type="nucleotide sequence ID" value="XM_009824818.1"/>
</dbReference>
<proteinExistence type="predicted"/>
<organism evidence="2">
    <name type="scientific">Aphanomyces astaci</name>
    <name type="common">Crayfish plague agent</name>
    <dbReference type="NCBI Taxonomy" id="112090"/>
    <lineage>
        <taxon>Eukaryota</taxon>
        <taxon>Sar</taxon>
        <taxon>Stramenopiles</taxon>
        <taxon>Oomycota</taxon>
        <taxon>Saprolegniomycetes</taxon>
        <taxon>Saprolegniales</taxon>
        <taxon>Verrucalvaceae</taxon>
        <taxon>Aphanomyces</taxon>
    </lineage>
</organism>
<protein>
    <submittedName>
        <fullName evidence="2">Uncharacterized protein</fullName>
    </submittedName>
</protein>
<gene>
    <name evidence="2" type="ORF">H257_01552</name>
</gene>
<evidence type="ECO:0000313" key="2">
    <source>
        <dbReference type="EMBL" id="ETV88257.1"/>
    </source>
</evidence>
<feature type="region of interest" description="Disordered" evidence="1">
    <location>
        <begin position="169"/>
        <end position="211"/>
    </location>
</feature>
<evidence type="ECO:0000256" key="1">
    <source>
        <dbReference type="SAM" id="MobiDB-lite"/>
    </source>
</evidence>
<accession>W4H8L2</accession>
<dbReference type="VEuPathDB" id="FungiDB:H257_01552"/>
<dbReference type="AlphaFoldDB" id="W4H8L2"/>
<sequence length="211" mass="23108">MRLTRRRIHAASRQTIPWPRLQSFGAARHRLLAWLGNASKTGTTSRRLRCGPWVRCSADTALRPRTVSATAPSSLSPAAFAASGALVLAGPVAPFATTSFYCVRQGSLRSRGLAGQCAVARDACVCHVESMSSAAPPSLECGALRPPCLELDPFRLRFQGQLALEWTGGRHRHEPPTRPWCSTLPSTTHTLPRSRRRDPEWPRKTSTTAYP</sequence>
<reference evidence="2" key="1">
    <citation type="submission" date="2013-12" db="EMBL/GenBank/DDBJ databases">
        <title>The Genome Sequence of Aphanomyces astaci APO3.</title>
        <authorList>
            <consortium name="The Broad Institute Genomics Platform"/>
            <person name="Russ C."/>
            <person name="Tyler B."/>
            <person name="van West P."/>
            <person name="Dieguez-Uribeondo J."/>
            <person name="Young S.K."/>
            <person name="Zeng Q."/>
            <person name="Gargeya S."/>
            <person name="Fitzgerald M."/>
            <person name="Abouelleil A."/>
            <person name="Alvarado L."/>
            <person name="Chapman S.B."/>
            <person name="Gainer-Dewar J."/>
            <person name="Goldberg J."/>
            <person name="Griggs A."/>
            <person name="Gujja S."/>
            <person name="Hansen M."/>
            <person name="Howarth C."/>
            <person name="Imamovic A."/>
            <person name="Ireland A."/>
            <person name="Larimer J."/>
            <person name="McCowan C."/>
            <person name="Murphy C."/>
            <person name="Pearson M."/>
            <person name="Poon T.W."/>
            <person name="Priest M."/>
            <person name="Roberts A."/>
            <person name="Saif S."/>
            <person name="Shea T."/>
            <person name="Sykes S."/>
            <person name="Wortman J."/>
            <person name="Nusbaum C."/>
            <person name="Birren B."/>
        </authorList>
    </citation>
    <scope>NUCLEOTIDE SEQUENCE [LARGE SCALE GENOMIC DNA]</scope>
    <source>
        <strain evidence="2">APO3</strain>
    </source>
</reference>
<name>W4H8L2_APHAT</name>
<dbReference type="EMBL" id="KI913115">
    <property type="protein sequence ID" value="ETV88257.1"/>
    <property type="molecule type" value="Genomic_DNA"/>
</dbReference>